<proteinExistence type="inferred from homology"/>
<dbReference type="Pfam" id="PF01916">
    <property type="entry name" value="DS"/>
    <property type="match status" value="1"/>
</dbReference>
<dbReference type="InterPro" id="IPR002773">
    <property type="entry name" value="Deoxyhypusine_synthase"/>
</dbReference>
<organism evidence="3 4">
    <name type="scientific">miscellaneous Crenarchaeota group-1 archaeon SG8-32-3</name>
    <dbReference type="NCBI Taxonomy" id="1685125"/>
    <lineage>
        <taxon>Archaea</taxon>
        <taxon>Candidatus Bathyarchaeota</taxon>
        <taxon>MCG-1</taxon>
    </lineage>
</organism>
<dbReference type="EMBL" id="LFWV01000006">
    <property type="protein sequence ID" value="KON32292.1"/>
    <property type="molecule type" value="Genomic_DNA"/>
</dbReference>
<dbReference type="PANTHER" id="PTHR11703:SF0">
    <property type="entry name" value="DEOXYHYPUSINE SYNTHASE"/>
    <property type="match status" value="1"/>
</dbReference>
<dbReference type="Gene3D" id="3.40.910.10">
    <property type="entry name" value="Deoxyhypusine synthase"/>
    <property type="match status" value="1"/>
</dbReference>
<feature type="non-terminal residue" evidence="3">
    <location>
        <position position="282"/>
    </location>
</feature>
<dbReference type="FunFam" id="3.40.910.10:FF:000010">
    <property type="entry name" value="Deoxyhypusine synthase"/>
    <property type="match status" value="1"/>
</dbReference>
<dbReference type="GO" id="GO:0005737">
    <property type="term" value="C:cytoplasm"/>
    <property type="evidence" value="ECO:0007669"/>
    <property type="project" value="TreeGrafter"/>
</dbReference>
<evidence type="ECO:0000256" key="1">
    <source>
        <dbReference type="ARBA" id="ARBA00009892"/>
    </source>
</evidence>
<dbReference type="EC" id="2.5.1.46" evidence="3"/>
<dbReference type="InterPro" id="IPR029035">
    <property type="entry name" value="DHS-like_NAD/FAD-binding_dom"/>
</dbReference>
<keyword evidence="2" id="KW-0520">NAD</keyword>
<evidence type="ECO:0000313" key="3">
    <source>
        <dbReference type="EMBL" id="KON32292.1"/>
    </source>
</evidence>
<comment type="similarity">
    <text evidence="1">Belongs to the deoxyhypusine synthase family.</text>
</comment>
<keyword evidence="3" id="KW-0808">Transferase</keyword>
<sequence length="282" mass="31552">MLKNAVNDYEFHEDMSVEELVKQMEQAWGFTAGKLSVGVNILERMSKAQNCVNFLSFTGNLVATGTRGVFKELVKRKLVDVVITACGTLDHDMARCWRKYYKGSFIMNDAKLHEKGINRLGNVLVPNDSYGTIIEEKIQGLLESLWKKGIKEVTGSQLCREIGLRCCNDSSILYWAAKNDIPVFVPGMTDGAVGYQTWLFSQDHDLKLNLLKDEGELSELIFTAKKTGALIVGGGISKHHTIWWNQFKDGLDYVVYVSTADEWDGSLSGARPREAVSWGKIS</sequence>
<dbReference type="SUPFAM" id="SSF52467">
    <property type="entry name" value="DHS-like NAD/FAD-binding domain"/>
    <property type="match status" value="1"/>
</dbReference>
<evidence type="ECO:0000256" key="2">
    <source>
        <dbReference type="ARBA" id="ARBA00023027"/>
    </source>
</evidence>
<gene>
    <name evidence="3" type="ORF">AC478_00660</name>
</gene>
<dbReference type="InterPro" id="IPR036982">
    <property type="entry name" value="Deoxyhypusine_synthase_sf"/>
</dbReference>
<dbReference type="AlphaFoldDB" id="A0A0M0BUJ4"/>
<accession>A0A0M0BUJ4</accession>
<name>A0A0M0BUJ4_9ARCH</name>
<reference evidence="4" key="1">
    <citation type="submission" date="2015-06" db="EMBL/GenBank/DDBJ databases">
        <title>New insights into the roles of widespread benthic archaea in carbon and nitrogen cycling.</title>
        <authorList>
            <person name="Lazar C.S."/>
            <person name="Baker B.J."/>
            <person name="Seitz K.W."/>
            <person name="Hyde A.S."/>
            <person name="Dick G.J."/>
            <person name="Hinrichs K.-U."/>
            <person name="Teske A.P."/>
        </authorList>
    </citation>
    <scope>NUCLEOTIDE SEQUENCE [LARGE SCALE GENOMIC DNA]</scope>
</reference>
<dbReference type="NCBIfam" id="NF002294">
    <property type="entry name" value="PRK01221.1"/>
    <property type="match status" value="1"/>
</dbReference>
<dbReference type="GO" id="GO:0034038">
    <property type="term" value="F:deoxyhypusine synthase activity"/>
    <property type="evidence" value="ECO:0007669"/>
    <property type="project" value="UniProtKB-EC"/>
</dbReference>
<protein>
    <submittedName>
        <fullName evidence="3">Deoxyhypusine synthase</fullName>
        <ecNumber evidence="3">2.5.1.46</ecNumber>
    </submittedName>
</protein>
<evidence type="ECO:0000313" key="4">
    <source>
        <dbReference type="Proteomes" id="UP000054016"/>
    </source>
</evidence>
<dbReference type="PANTHER" id="PTHR11703">
    <property type="entry name" value="DEOXYHYPUSINE SYNTHASE"/>
    <property type="match status" value="1"/>
</dbReference>
<comment type="caution">
    <text evidence="3">The sequence shown here is derived from an EMBL/GenBank/DDBJ whole genome shotgun (WGS) entry which is preliminary data.</text>
</comment>
<dbReference type="Proteomes" id="UP000054016">
    <property type="component" value="Unassembled WGS sequence"/>
</dbReference>